<dbReference type="AlphaFoldDB" id="A0A118K4L1"/>
<comment type="caution">
    <text evidence="1">The sequence shown here is derived from an EMBL/GenBank/DDBJ whole genome shotgun (WGS) entry which is preliminary data.</text>
</comment>
<keyword evidence="2" id="KW-1185">Reference proteome</keyword>
<dbReference type="Gramene" id="KVI07725">
    <property type="protein sequence ID" value="KVI07725"/>
    <property type="gene ID" value="Ccrd_013912"/>
</dbReference>
<protein>
    <submittedName>
        <fullName evidence="1">Uncharacterized protein</fullName>
    </submittedName>
</protein>
<dbReference type="Proteomes" id="UP000243975">
    <property type="component" value="Unassembled WGS sequence"/>
</dbReference>
<evidence type="ECO:0000313" key="1">
    <source>
        <dbReference type="EMBL" id="KVI07725.1"/>
    </source>
</evidence>
<sequence>MILSKKGCSHGDTCFRNALRPMSLTNLKHVRNVMCHETVAHRFWGYSAERTFLVLKPAEVCNNHNLENVPKKAAEKEGKAN</sequence>
<reference evidence="1 2" key="1">
    <citation type="journal article" date="2016" name="Sci. Rep.">
        <title>The genome sequence of the outbreeding globe artichoke constructed de novo incorporating a phase-aware low-pass sequencing strategy of F1 progeny.</title>
        <authorList>
            <person name="Scaglione D."/>
            <person name="Reyes-Chin-Wo S."/>
            <person name="Acquadro A."/>
            <person name="Froenicke L."/>
            <person name="Portis E."/>
            <person name="Beitel C."/>
            <person name="Tirone M."/>
            <person name="Mauro R."/>
            <person name="Lo Monaco A."/>
            <person name="Mauromicale G."/>
            <person name="Faccioli P."/>
            <person name="Cattivelli L."/>
            <person name="Rieseberg L."/>
            <person name="Michelmore R."/>
            <person name="Lanteri S."/>
        </authorList>
    </citation>
    <scope>NUCLEOTIDE SEQUENCE [LARGE SCALE GENOMIC DNA]</scope>
    <source>
        <strain evidence="1">2C</strain>
    </source>
</reference>
<evidence type="ECO:0000313" key="2">
    <source>
        <dbReference type="Proteomes" id="UP000243975"/>
    </source>
</evidence>
<proteinExistence type="predicted"/>
<organism evidence="1 2">
    <name type="scientific">Cynara cardunculus var. scolymus</name>
    <name type="common">Globe artichoke</name>
    <name type="synonym">Cynara scolymus</name>
    <dbReference type="NCBI Taxonomy" id="59895"/>
    <lineage>
        <taxon>Eukaryota</taxon>
        <taxon>Viridiplantae</taxon>
        <taxon>Streptophyta</taxon>
        <taxon>Embryophyta</taxon>
        <taxon>Tracheophyta</taxon>
        <taxon>Spermatophyta</taxon>
        <taxon>Magnoliopsida</taxon>
        <taxon>eudicotyledons</taxon>
        <taxon>Gunneridae</taxon>
        <taxon>Pentapetalae</taxon>
        <taxon>asterids</taxon>
        <taxon>campanulids</taxon>
        <taxon>Asterales</taxon>
        <taxon>Asteraceae</taxon>
        <taxon>Carduoideae</taxon>
        <taxon>Cardueae</taxon>
        <taxon>Carduinae</taxon>
        <taxon>Cynara</taxon>
    </lineage>
</organism>
<gene>
    <name evidence="1" type="ORF">Ccrd_013912</name>
</gene>
<name>A0A118K4L1_CYNCS</name>
<accession>A0A118K4L1</accession>
<dbReference type="EMBL" id="LEKV01001493">
    <property type="protein sequence ID" value="KVI07725.1"/>
    <property type="molecule type" value="Genomic_DNA"/>
</dbReference>